<dbReference type="SMART" id="SM00327">
    <property type="entry name" value="VWA"/>
    <property type="match status" value="1"/>
</dbReference>
<dbReference type="InterPro" id="IPR013694">
    <property type="entry name" value="VIT"/>
</dbReference>
<feature type="domain" description="VIT" evidence="3">
    <location>
        <begin position="6"/>
        <end position="138"/>
    </location>
</feature>
<dbReference type="Pfam" id="PF08487">
    <property type="entry name" value="VIT"/>
    <property type="match status" value="1"/>
</dbReference>
<evidence type="ECO:0000256" key="1">
    <source>
        <dbReference type="SAM" id="MobiDB-lite"/>
    </source>
</evidence>
<feature type="compositionally biased region" description="Polar residues" evidence="1">
    <location>
        <begin position="735"/>
        <end position="745"/>
    </location>
</feature>
<dbReference type="Proteomes" id="UP001147695">
    <property type="component" value="Unassembled WGS sequence"/>
</dbReference>
<reference evidence="4" key="2">
    <citation type="journal article" date="2023" name="IMA Fungus">
        <title>Comparative genomic study of the Penicillium genus elucidates a diverse pangenome and 15 lateral gene transfer events.</title>
        <authorList>
            <person name="Petersen C."/>
            <person name="Sorensen T."/>
            <person name="Nielsen M.R."/>
            <person name="Sondergaard T.E."/>
            <person name="Sorensen J.L."/>
            <person name="Fitzpatrick D.A."/>
            <person name="Frisvad J.C."/>
            <person name="Nielsen K.L."/>
        </authorList>
    </citation>
    <scope>NUCLEOTIDE SEQUENCE</scope>
    <source>
        <strain evidence="4">IBT 35673</strain>
    </source>
</reference>
<gene>
    <name evidence="4" type="ORF">N7452_006785</name>
</gene>
<dbReference type="SUPFAM" id="SSF53300">
    <property type="entry name" value="vWA-like"/>
    <property type="match status" value="1"/>
</dbReference>
<evidence type="ECO:0000313" key="4">
    <source>
        <dbReference type="EMBL" id="KAJ5340057.1"/>
    </source>
</evidence>
<feature type="domain" description="VWFA" evidence="2">
    <location>
        <begin position="280"/>
        <end position="456"/>
    </location>
</feature>
<evidence type="ECO:0000259" key="2">
    <source>
        <dbReference type="PROSITE" id="PS50234"/>
    </source>
</evidence>
<evidence type="ECO:0000313" key="5">
    <source>
        <dbReference type="Proteomes" id="UP001147695"/>
    </source>
</evidence>
<evidence type="ECO:0000259" key="3">
    <source>
        <dbReference type="PROSITE" id="PS51468"/>
    </source>
</evidence>
<organism evidence="4 5">
    <name type="scientific">Penicillium brevicompactum</name>
    <dbReference type="NCBI Taxonomy" id="5074"/>
    <lineage>
        <taxon>Eukaryota</taxon>
        <taxon>Fungi</taxon>
        <taxon>Dikarya</taxon>
        <taxon>Ascomycota</taxon>
        <taxon>Pezizomycotina</taxon>
        <taxon>Eurotiomycetes</taxon>
        <taxon>Eurotiomycetidae</taxon>
        <taxon>Eurotiales</taxon>
        <taxon>Aspergillaceae</taxon>
        <taxon>Penicillium</taxon>
    </lineage>
</organism>
<protein>
    <submittedName>
        <fullName evidence="4">Uncharacterized protein</fullName>
    </submittedName>
</protein>
<dbReference type="EMBL" id="JAPZBQ010000003">
    <property type="protein sequence ID" value="KAJ5340057.1"/>
    <property type="molecule type" value="Genomic_DNA"/>
</dbReference>
<name>A0A9W9UGF5_PENBR</name>
<sequence>MPHGCFYHLAANDGSAPECLPQVELDAHATILATNSRTIVTQTFVNPSSTEAVSEVFYSFPLYESSSVVGFTCRIADTVIKGRVEPKAKATEVYEEAKSKGISAAILNRSVDAADVFSTRIGNIPAAGTVVIEITLIAELTQDAQTDGIRYTIPSTIGHRYGTRNANSDPPPGALTKTAIKIDFVMEKGSNIRSVRSPSHPIQVDLGRVSDMPHSAFESHLASIKLHQNAVIAEDFVITVNADKQDLPFALLETHPDLPDQKALMVSLVPKFNLPLESSEIVFVIDRSGSMEDKIPTLRSALELFLKSLPLGVPFNIVSFGCSHQSLWPRSKMSTPESLTQALQYGKRVKADMGGTEILVGLEAAVGNRYQDKTLEVLLLTDGGAWNQYAIFEFVKKANQNDSTRFFTLGIGNDASHALVNGVSRAGKGFSQAVLNNEDLNKTVVRMLKGAMMPRLHDTRLDVKIPELEEDFVHIEMPSKNQKPAETTQKPMSLISQDSETEPTPGDLREALPALTVPSILQAPANLPALFPFIRSNVYLILSHASAEFPETITLRADSKHGPLELEIPVQDVGKGQTIHQLAAKKVVTELEESQGWISSARDIQGELIITKWESRAAELKQRECERLGVRFQVAGKHCSFVAVDDEPPVEAEHYSEDSPVCKYADIWKFGNVQVDRRMLIINNQMPVQMKRKKAKRSAKFSAKRLAMTTSPCDIPDSPSHEDIGYSLFESYSPKSPQYAPTSPGFSPASPHHTPTSASFSPTSPSPYDPTSQSGPHSLHTPQSPQFAPTSPGYSPASPSWSPPAPPVFSNGEEDDEEDTHYGNEANIASNMPPLNKLISLQSFTGYWEMSDVLFQTMGLNPTIFRANVKDQHETSKAAETDPVTGLQDWWNILATSIVCLFLEMRESKSRDVWELMKIKAENWVQAQLNALCSVDRKAVTALIDGLPKFEVS</sequence>
<dbReference type="Gene3D" id="3.40.50.410">
    <property type="entry name" value="von Willebrand factor, type A domain"/>
    <property type="match status" value="1"/>
</dbReference>
<dbReference type="InterPro" id="IPR036465">
    <property type="entry name" value="vWFA_dom_sf"/>
</dbReference>
<feature type="region of interest" description="Disordered" evidence="1">
    <location>
        <begin position="479"/>
        <end position="505"/>
    </location>
</feature>
<comment type="caution">
    <text evidence="4">The sequence shown here is derived from an EMBL/GenBank/DDBJ whole genome shotgun (WGS) entry which is preliminary data.</text>
</comment>
<dbReference type="PANTHER" id="PTHR45737">
    <property type="entry name" value="VON WILLEBRAND FACTOR A DOMAIN-CONTAINING PROTEIN 5A"/>
    <property type="match status" value="1"/>
</dbReference>
<dbReference type="Pfam" id="PF13768">
    <property type="entry name" value="VWA_3"/>
    <property type="match status" value="1"/>
</dbReference>
<feature type="compositionally biased region" description="Basic residues" evidence="1">
    <location>
        <begin position="690"/>
        <end position="703"/>
    </location>
</feature>
<feature type="region of interest" description="Disordered" evidence="1">
    <location>
        <begin position="735"/>
        <end position="829"/>
    </location>
</feature>
<dbReference type="PROSITE" id="PS51468">
    <property type="entry name" value="VIT"/>
    <property type="match status" value="1"/>
</dbReference>
<dbReference type="PANTHER" id="PTHR45737:SF6">
    <property type="entry name" value="VON WILLEBRAND FACTOR A DOMAIN-CONTAINING PROTEIN 5A"/>
    <property type="match status" value="1"/>
</dbReference>
<dbReference type="InterPro" id="IPR002035">
    <property type="entry name" value="VWF_A"/>
</dbReference>
<feature type="compositionally biased region" description="Low complexity" evidence="1">
    <location>
        <begin position="791"/>
        <end position="800"/>
    </location>
</feature>
<reference evidence="4" key="1">
    <citation type="submission" date="2022-12" db="EMBL/GenBank/DDBJ databases">
        <authorList>
            <person name="Petersen C."/>
        </authorList>
    </citation>
    <scope>NUCLEOTIDE SEQUENCE</scope>
    <source>
        <strain evidence="4">IBT 35673</strain>
    </source>
</reference>
<accession>A0A9W9UGF5</accession>
<dbReference type="AlphaFoldDB" id="A0A9W9UGF5"/>
<dbReference type="PROSITE" id="PS50234">
    <property type="entry name" value="VWFA"/>
    <property type="match status" value="1"/>
</dbReference>
<dbReference type="SMART" id="SM00609">
    <property type="entry name" value="VIT"/>
    <property type="match status" value="1"/>
</dbReference>
<feature type="compositionally biased region" description="Polar residues" evidence="1">
    <location>
        <begin position="780"/>
        <end position="789"/>
    </location>
</feature>
<feature type="region of interest" description="Disordered" evidence="1">
    <location>
        <begin position="689"/>
        <end position="720"/>
    </location>
</feature>
<feature type="compositionally biased region" description="Low complexity" evidence="1">
    <location>
        <begin position="750"/>
        <end position="763"/>
    </location>
</feature>
<proteinExistence type="predicted"/>
<feature type="compositionally biased region" description="Polar residues" evidence="1">
    <location>
        <begin position="479"/>
        <end position="498"/>
    </location>
</feature>